<comment type="function">
    <text evidence="1">Actins are highly conserved proteins that are involved in various types of cell motility and are ubiquitously expressed in all eukaryotic cells.</text>
</comment>
<dbReference type="AlphaFoldDB" id="A0A8B6EPM9"/>
<dbReference type="FunFam" id="3.30.420.40:FF:000058">
    <property type="entry name" value="Putative actin-related protein 5"/>
    <property type="match status" value="1"/>
</dbReference>
<dbReference type="Gene3D" id="3.30.420.40">
    <property type="match status" value="2"/>
</dbReference>
<keyword evidence="4" id="KW-1185">Reference proteome</keyword>
<dbReference type="InterPro" id="IPR043129">
    <property type="entry name" value="ATPase_NBD"/>
</dbReference>
<organism evidence="3 4">
    <name type="scientific">Mytilus galloprovincialis</name>
    <name type="common">Mediterranean mussel</name>
    <dbReference type="NCBI Taxonomy" id="29158"/>
    <lineage>
        <taxon>Eukaryota</taxon>
        <taxon>Metazoa</taxon>
        <taxon>Spiralia</taxon>
        <taxon>Lophotrochozoa</taxon>
        <taxon>Mollusca</taxon>
        <taxon>Bivalvia</taxon>
        <taxon>Autobranchia</taxon>
        <taxon>Pteriomorphia</taxon>
        <taxon>Mytilida</taxon>
        <taxon>Mytiloidea</taxon>
        <taxon>Mytilidae</taxon>
        <taxon>Mytilinae</taxon>
        <taxon>Mytilus</taxon>
    </lineage>
</organism>
<evidence type="ECO:0000313" key="4">
    <source>
        <dbReference type="Proteomes" id="UP000596742"/>
    </source>
</evidence>
<dbReference type="Proteomes" id="UP000596742">
    <property type="component" value="Unassembled WGS sequence"/>
</dbReference>
<comment type="similarity">
    <text evidence="2">Belongs to the actin family.</text>
</comment>
<dbReference type="SMART" id="SM00268">
    <property type="entry name" value="ACTIN"/>
    <property type="match status" value="1"/>
</dbReference>
<gene>
    <name evidence="3" type="ORF">MGAL_10B013184</name>
</gene>
<dbReference type="Pfam" id="PF00022">
    <property type="entry name" value="Actin"/>
    <property type="match status" value="2"/>
</dbReference>
<dbReference type="InterPro" id="IPR004000">
    <property type="entry name" value="Actin"/>
</dbReference>
<dbReference type="SUPFAM" id="SSF53067">
    <property type="entry name" value="Actin-like ATPase domain"/>
    <property type="match status" value="2"/>
</dbReference>
<evidence type="ECO:0000256" key="1">
    <source>
        <dbReference type="ARBA" id="ARBA00003520"/>
    </source>
</evidence>
<dbReference type="PANTHER" id="PTHR11937">
    <property type="entry name" value="ACTIN"/>
    <property type="match status" value="1"/>
</dbReference>
<name>A0A8B6EPM9_MYTGA</name>
<accession>A0A8B6EPM9</accession>
<sequence>MNNDYEGAVVIDNGSEMCKAGFAGDDAPRAVFPSIVGRTRQAVTSLYASGRVTGIVVQLLRMLFWGWISPEMTSQNFLLKLSQKGDTHIQPPPKNLYANTLLSGGSTLYPGIAKRLQKEITQLAPLTMKVNVIAPPERRQYAWIGGSIFASLSTFQEMRIEKQEYDETGPSIVHRKCF</sequence>
<proteinExistence type="inferred from homology"/>
<protein>
    <submittedName>
        <fullName evidence="3">Uncharacterized protein</fullName>
    </submittedName>
</protein>
<reference evidence="3" key="1">
    <citation type="submission" date="2018-11" db="EMBL/GenBank/DDBJ databases">
        <authorList>
            <person name="Alioto T."/>
            <person name="Alioto T."/>
        </authorList>
    </citation>
    <scope>NUCLEOTIDE SEQUENCE</scope>
</reference>
<dbReference type="OrthoDB" id="5132116at2759"/>
<comment type="caution">
    <text evidence="3">The sequence shown here is derived from an EMBL/GenBank/DDBJ whole genome shotgun (WGS) entry which is preliminary data.</text>
</comment>
<evidence type="ECO:0000313" key="3">
    <source>
        <dbReference type="EMBL" id="VDI37984.1"/>
    </source>
</evidence>
<evidence type="ECO:0000256" key="2">
    <source>
        <dbReference type="RuleBase" id="RU000487"/>
    </source>
</evidence>
<dbReference type="EMBL" id="UYJE01005524">
    <property type="protein sequence ID" value="VDI37984.1"/>
    <property type="molecule type" value="Genomic_DNA"/>
</dbReference>